<dbReference type="GO" id="GO:0005524">
    <property type="term" value="F:ATP binding"/>
    <property type="evidence" value="ECO:0007669"/>
    <property type="project" value="UniProtKB-UniRule"/>
</dbReference>
<dbReference type="EMBL" id="AP012273">
    <property type="protein sequence ID" value="BAO43230.1"/>
    <property type="molecule type" value="Genomic_DNA"/>
</dbReference>
<name>A0A7U6GGL5_9GAMM</name>
<organism evidence="13 14">
    <name type="scientific">Thiolapillus brandeum</name>
    <dbReference type="NCBI Taxonomy" id="1076588"/>
    <lineage>
        <taxon>Bacteria</taxon>
        <taxon>Pseudomonadati</taxon>
        <taxon>Pseudomonadota</taxon>
        <taxon>Gammaproteobacteria</taxon>
        <taxon>Chromatiales</taxon>
        <taxon>Sedimenticolaceae</taxon>
        <taxon>Thiolapillus</taxon>
    </lineage>
</organism>
<dbReference type="EC" id="2.7.1.148" evidence="2 10"/>
<evidence type="ECO:0000256" key="9">
    <source>
        <dbReference type="ARBA" id="ARBA00032554"/>
    </source>
</evidence>
<evidence type="ECO:0000313" key="14">
    <source>
        <dbReference type="Proteomes" id="UP000031631"/>
    </source>
</evidence>
<keyword evidence="4 10" id="KW-0808">Transferase</keyword>
<dbReference type="GO" id="GO:0050515">
    <property type="term" value="F:4-(cytidine 5'-diphospho)-2-C-methyl-D-erythritol kinase activity"/>
    <property type="evidence" value="ECO:0007669"/>
    <property type="project" value="UniProtKB-UniRule"/>
</dbReference>
<dbReference type="Gene3D" id="3.30.70.890">
    <property type="entry name" value="GHMP kinase, C-terminal domain"/>
    <property type="match status" value="1"/>
</dbReference>
<evidence type="ECO:0000313" key="13">
    <source>
        <dbReference type="EMBL" id="BAO43230.1"/>
    </source>
</evidence>
<feature type="domain" description="GHMP kinase N-terminal" evidence="11">
    <location>
        <begin position="52"/>
        <end position="129"/>
    </location>
</feature>
<proteinExistence type="inferred from homology"/>
<dbReference type="PANTHER" id="PTHR43527:SF2">
    <property type="entry name" value="4-DIPHOSPHOCYTIDYL-2-C-METHYL-D-ERYTHRITOL KINASE, CHLOROPLASTIC"/>
    <property type="match status" value="1"/>
</dbReference>
<feature type="domain" description="GHMP kinase C-terminal" evidence="12">
    <location>
        <begin position="186"/>
        <end position="245"/>
    </location>
</feature>
<dbReference type="PIRSF" id="PIRSF010376">
    <property type="entry name" value="IspE"/>
    <property type="match status" value="1"/>
</dbReference>
<evidence type="ECO:0000259" key="11">
    <source>
        <dbReference type="Pfam" id="PF00288"/>
    </source>
</evidence>
<evidence type="ECO:0000256" key="10">
    <source>
        <dbReference type="HAMAP-Rule" id="MF_00061"/>
    </source>
</evidence>
<dbReference type="UniPathway" id="UPA00056">
    <property type="reaction ID" value="UER00094"/>
</dbReference>
<dbReference type="HAMAP" id="MF_00061">
    <property type="entry name" value="IspE"/>
    <property type="match status" value="1"/>
</dbReference>
<evidence type="ECO:0000259" key="12">
    <source>
        <dbReference type="Pfam" id="PF08544"/>
    </source>
</evidence>
<evidence type="ECO:0000256" key="2">
    <source>
        <dbReference type="ARBA" id="ARBA00012052"/>
    </source>
</evidence>
<comment type="function">
    <text evidence="10">Catalyzes the phosphorylation of the position 2 hydroxy group of 4-diphosphocytidyl-2C-methyl-D-erythritol.</text>
</comment>
<dbReference type="PANTHER" id="PTHR43527">
    <property type="entry name" value="4-DIPHOSPHOCYTIDYL-2-C-METHYL-D-ERYTHRITOL KINASE, CHLOROPLASTIC"/>
    <property type="match status" value="1"/>
</dbReference>
<dbReference type="KEGG" id="tbn:TBH_C0284"/>
<dbReference type="GO" id="GO:0016114">
    <property type="term" value="P:terpenoid biosynthetic process"/>
    <property type="evidence" value="ECO:0007669"/>
    <property type="project" value="UniProtKB-UniRule"/>
</dbReference>
<keyword evidence="6 10" id="KW-0418">Kinase</keyword>
<dbReference type="InterPro" id="IPR036554">
    <property type="entry name" value="GHMP_kinase_C_sf"/>
</dbReference>
<keyword evidence="8 10" id="KW-0414">Isoprene biosynthesis</keyword>
<comment type="similarity">
    <text evidence="1 10">Belongs to the GHMP kinase family. IspE subfamily.</text>
</comment>
<feature type="active site" evidence="10">
    <location>
        <position position="122"/>
    </location>
</feature>
<dbReference type="Gene3D" id="3.30.230.10">
    <property type="match status" value="1"/>
</dbReference>
<dbReference type="InterPro" id="IPR014721">
    <property type="entry name" value="Ribsml_uS5_D2-typ_fold_subgr"/>
</dbReference>
<dbReference type="SUPFAM" id="SSF54211">
    <property type="entry name" value="Ribosomal protein S5 domain 2-like"/>
    <property type="match status" value="1"/>
</dbReference>
<comment type="caution">
    <text evidence="10">Lacks conserved residue(s) required for the propagation of feature annotation.</text>
</comment>
<feature type="binding site" evidence="10">
    <location>
        <begin position="80"/>
        <end position="90"/>
    </location>
    <ligand>
        <name>ATP</name>
        <dbReference type="ChEBI" id="CHEBI:30616"/>
    </ligand>
</feature>
<dbReference type="InterPro" id="IPR013750">
    <property type="entry name" value="GHMP_kinase_C_dom"/>
</dbReference>
<evidence type="ECO:0000256" key="1">
    <source>
        <dbReference type="ARBA" id="ARBA00009684"/>
    </source>
</evidence>
<evidence type="ECO:0000256" key="6">
    <source>
        <dbReference type="ARBA" id="ARBA00022777"/>
    </source>
</evidence>
<dbReference type="Pfam" id="PF00288">
    <property type="entry name" value="GHMP_kinases_N"/>
    <property type="match status" value="1"/>
</dbReference>
<protein>
    <recommendedName>
        <fullName evidence="3 10">4-diphosphocytidyl-2-C-methyl-D-erythritol kinase</fullName>
        <shortName evidence="10">CMK</shortName>
        <ecNumber evidence="2 10">2.7.1.148</ecNumber>
    </recommendedName>
    <alternativeName>
        <fullName evidence="9 10">4-(cytidine-5'-diphospho)-2-C-methyl-D-erythritol kinase</fullName>
    </alternativeName>
</protein>
<comment type="catalytic activity">
    <reaction evidence="10">
        <text>4-CDP-2-C-methyl-D-erythritol + ATP = 4-CDP-2-C-methyl-D-erythritol 2-phosphate + ADP + H(+)</text>
        <dbReference type="Rhea" id="RHEA:18437"/>
        <dbReference type="ChEBI" id="CHEBI:15378"/>
        <dbReference type="ChEBI" id="CHEBI:30616"/>
        <dbReference type="ChEBI" id="CHEBI:57823"/>
        <dbReference type="ChEBI" id="CHEBI:57919"/>
        <dbReference type="ChEBI" id="CHEBI:456216"/>
        <dbReference type="EC" id="2.7.1.148"/>
    </reaction>
</comment>
<dbReference type="InterPro" id="IPR020568">
    <property type="entry name" value="Ribosomal_Su5_D2-typ_SF"/>
</dbReference>
<dbReference type="InterPro" id="IPR006204">
    <property type="entry name" value="GHMP_kinase_N_dom"/>
</dbReference>
<dbReference type="GO" id="GO:0019288">
    <property type="term" value="P:isopentenyl diphosphate biosynthetic process, methylerythritol 4-phosphate pathway"/>
    <property type="evidence" value="ECO:0007669"/>
    <property type="project" value="UniProtKB-UniRule"/>
</dbReference>
<reference evidence="13 14" key="1">
    <citation type="journal article" date="2014" name="PLoS ONE">
        <title>Physiological and genomic features of a novel sulfur-oxidizing gammaproteobacterium belonging to a previously uncultivated symbiotic lineage isolated from a hydrothermal vent.</title>
        <authorList>
            <person name="Nunoura T."/>
            <person name="Takaki Y."/>
            <person name="Kazama H."/>
            <person name="Kakuta J."/>
            <person name="Shimamura S."/>
            <person name="Makita H."/>
            <person name="Hirai M."/>
            <person name="Miyazaki M."/>
            <person name="Takai K."/>
        </authorList>
    </citation>
    <scope>NUCLEOTIDE SEQUENCE [LARGE SCALE GENOMIC DNA]</scope>
    <source>
        <strain evidence="13 14">Hiromi1</strain>
    </source>
</reference>
<accession>A0A7U6GGL5</accession>
<dbReference type="SUPFAM" id="SSF55060">
    <property type="entry name" value="GHMP Kinase, C-terminal domain"/>
    <property type="match status" value="1"/>
</dbReference>
<dbReference type="Proteomes" id="UP000031631">
    <property type="component" value="Chromosome"/>
</dbReference>
<evidence type="ECO:0000256" key="8">
    <source>
        <dbReference type="ARBA" id="ARBA00023229"/>
    </source>
</evidence>
<keyword evidence="7 10" id="KW-0067">ATP-binding</keyword>
<dbReference type="InterPro" id="IPR004424">
    <property type="entry name" value="IspE"/>
</dbReference>
<evidence type="ECO:0000256" key="3">
    <source>
        <dbReference type="ARBA" id="ARBA00017473"/>
    </source>
</evidence>
<comment type="pathway">
    <text evidence="10">Isoprenoid biosynthesis; isopentenyl diphosphate biosynthesis via DXP pathway; isopentenyl diphosphate from 1-deoxy-D-xylulose 5-phosphate: step 3/6.</text>
</comment>
<dbReference type="AlphaFoldDB" id="A0A7U6GGL5"/>
<keyword evidence="5 10" id="KW-0547">Nucleotide-binding</keyword>
<evidence type="ECO:0000256" key="4">
    <source>
        <dbReference type="ARBA" id="ARBA00022679"/>
    </source>
</evidence>
<keyword evidence="14" id="KW-1185">Reference proteome</keyword>
<dbReference type="Pfam" id="PF08544">
    <property type="entry name" value="GHMP_kinases_C"/>
    <property type="match status" value="1"/>
</dbReference>
<gene>
    <name evidence="10" type="primary">ispE</name>
    <name evidence="13" type="ORF">TBH_C0284</name>
</gene>
<dbReference type="NCBIfam" id="TIGR00154">
    <property type="entry name" value="ispE"/>
    <property type="match status" value="1"/>
</dbReference>
<evidence type="ECO:0000256" key="7">
    <source>
        <dbReference type="ARBA" id="ARBA00022840"/>
    </source>
</evidence>
<evidence type="ECO:0000256" key="5">
    <source>
        <dbReference type="ARBA" id="ARBA00022741"/>
    </source>
</evidence>
<sequence>MLRVLGRRNDGYHLLQTVFQFLEQADALSFQVRNDRQIHCTPALPGVSDDRNLAILAARLLQRHTGYQGGADIHIRKQLPMGGGLGGGSSNAATTLVILNKLWNLDLGIDELAGLGLQLGADVPIFIHGRSAWAEGIGEKMQFFQPQEPWYLVLTPDCHVSTAKIFCDPQLTRDAKTIKIRDFIAGRHENTLQSLVAQRHPKVAQALSWLDRHGEGRLTGTGACVFGEYPSRQKAEQAHQQLPADMQGFVSRGSNISPLHTQYKEFFGAWPSG</sequence>